<reference evidence="9" key="1">
    <citation type="submission" date="2021-03" db="EMBL/GenBank/DDBJ databases">
        <authorList>
            <person name="Bekaert M."/>
        </authorList>
    </citation>
    <scope>NUCLEOTIDE SEQUENCE</scope>
</reference>
<dbReference type="Gene3D" id="3.30.1120.10">
    <property type="match status" value="1"/>
</dbReference>
<dbReference type="InterPro" id="IPR024607">
    <property type="entry name" value="Sulfatase_CS"/>
</dbReference>
<dbReference type="Gene3D" id="3.40.720.10">
    <property type="entry name" value="Alkaline Phosphatase, subunit A"/>
    <property type="match status" value="1"/>
</dbReference>
<keyword evidence="5" id="KW-0106">Calcium</keyword>
<accession>A0A8S3T9F9</accession>
<dbReference type="PANTHER" id="PTHR10342:SF274">
    <property type="entry name" value="ARYLSULFATASE B"/>
    <property type="match status" value="1"/>
</dbReference>
<feature type="signal peptide" evidence="7">
    <location>
        <begin position="1"/>
        <end position="17"/>
    </location>
</feature>
<evidence type="ECO:0000256" key="6">
    <source>
        <dbReference type="ARBA" id="ARBA00023180"/>
    </source>
</evidence>
<feature type="chain" id="PRO_5035940832" evidence="7">
    <location>
        <begin position="18"/>
        <end position="501"/>
    </location>
</feature>
<keyword evidence="3" id="KW-0479">Metal-binding</keyword>
<dbReference type="PANTHER" id="PTHR10342">
    <property type="entry name" value="ARYLSULFATASE"/>
    <property type="match status" value="1"/>
</dbReference>
<keyword evidence="10" id="KW-1185">Reference proteome</keyword>
<dbReference type="Proteomes" id="UP000683360">
    <property type="component" value="Unassembled WGS sequence"/>
</dbReference>
<evidence type="ECO:0000256" key="1">
    <source>
        <dbReference type="ARBA" id="ARBA00001913"/>
    </source>
</evidence>
<evidence type="ECO:0000313" key="10">
    <source>
        <dbReference type="Proteomes" id="UP000683360"/>
    </source>
</evidence>
<keyword evidence="6" id="KW-0325">Glycoprotein</keyword>
<organism evidence="9 10">
    <name type="scientific">Mytilus edulis</name>
    <name type="common">Blue mussel</name>
    <dbReference type="NCBI Taxonomy" id="6550"/>
    <lineage>
        <taxon>Eukaryota</taxon>
        <taxon>Metazoa</taxon>
        <taxon>Spiralia</taxon>
        <taxon>Lophotrochozoa</taxon>
        <taxon>Mollusca</taxon>
        <taxon>Bivalvia</taxon>
        <taxon>Autobranchia</taxon>
        <taxon>Pteriomorphia</taxon>
        <taxon>Mytilida</taxon>
        <taxon>Mytiloidea</taxon>
        <taxon>Mytilidae</taxon>
        <taxon>Mytilinae</taxon>
        <taxon>Mytilus</taxon>
    </lineage>
</organism>
<dbReference type="InterPro" id="IPR000917">
    <property type="entry name" value="Sulfatase_N"/>
</dbReference>
<evidence type="ECO:0000256" key="2">
    <source>
        <dbReference type="ARBA" id="ARBA00008779"/>
    </source>
</evidence>
<proteinExistence type="inferred from homology"/>
<comment type="cofactor">
    <cofactor evidence="1">
        <name>Ca(2+)</name>
        <dbReference type="ChEBI" id="CHEBI:29108"/>
    </cofactor>
</comment>
<evidence type="ECO:0000256" key="3">
    <source>
        <dbReference type="ARBA" id="ARBA00022723"/>
    </source>
</evidence>
<comment type="similarity">
    <text evidence="2">Belongs to the sulfatase family.</text>
</comment>
<name>A0A8S3T9F9_MYTED</name>
<feature type="domain" description="Sulfatase N-terminal" evidence="8">
    <location>
        <begin position="19"/>
        <end position="343"/>
    </location>
</feature>
<evidence type="ECO:0000259" key="8">
    <source>
        <dbReference type="Pfam" id="PF00884"/>
    </source>
</evidence>
<dbReference type="InterPro" id="IPR017850">
    <property type="entry name" value="Alkaline_phosphatase_core_sf"/>
</dbReference>
<protein>
    <submittedName>
        <fullName evidence="9">ARSI_J</fullName>
        <ecNumber evidence="9">3.1.6.-</ecNumber>
    </submittedName>
</protein>
<dbReference type="InterPro" id="IPR047115">
    <property type="entry name" value="ARSB"/>
</dbReference>
<evidence type="ECO:0000256" key="7">
    <source>
        <dbReference type="SAM" id="SignalP"/>
    </source>
</evidence>
<sequence length="501" mass="57017">MFCVALLLTVLQDVVLSKPNIIFILVDDYGFNDIGYHGSEIRTPNLDRLANEGVKLENYYVQPICTPTRSCLLSGRYQIRTGMQHGNIQPSKPTALPTDSLTIADKIQQAGYSTHCIGKWHLGFYKNEFLPTRRGFDTFYGFLVGSKSHYHHRRCDRGMCGDDFRENERQIRTNREYSTTLFSRRAVDIIDSHQSSKINTVLHYFFLCHPQPLFMYVPYQAPHSPLQAPKRYIHPYKNTIPDIHRRQYAGMVSALDEGVGNITRALKRKGLWENTIFIFSTDNGGQISRGGNNYPLRGNKGGNFEGGIRGVGFVCGGQVRNKGTVSRELMHVTDWFPTLVNQAQGNFEGVKPLDGFDQWDAISGREKSPREVILHGIDPLARRFGRPLFNSSFDTTKHAAIRYKDYKLLTGKPGYKNYNPNPRTGLARTTPKDSRKKNVWLFNIRDDPLETTDLSASRPQIVKEMLDMLAEYDKSSVPVRFPGSDPQANPELRGGFWGPWR</sequence>
<dbReference type="CDD" id="cd16029">
    <property type="entry name" value="4-S"/>
    <property type="match status" value="1"/>
</dbReference>
<dbReference type="OrthoDB" id="103349at2759"/>
<comment type="caution">
    <text evidence="9">The sequence shown here is derived from an EMBL/GenBank/DDBJ whole genome shotgun (WGS) entry which is preliminary data.</text>
</comment>
<dbReference type="SUPFAM" id="SSF53649">
    <property type="entry name" value="Alkaline phosphatase-like"/>
    <property type="match status" value="1"/>
</dbReference>
<evidence type="ECO:0000313" key="9">
    <source>
        <dbReference type="EMBL" id="CAG2227047.1"/>
    </source>
</evidence>
<keyword evidence="7" id="KW-0732">Signal</keyword>
<dbReference type="PROSITE" id="PS00149">
    <property type="entry name" value="SULFATASE_2"/>
    <property type="match status" value="1"/>
</dbReference>
<dbReference type="EMBL" id="CAJPWZ010001948">
    <property type="protein sequence ID" value="CAG2227047.1"/>
    <property type="molecule type" value="Genomic_DNA"/>
</dbReference>
<dbReference type="Pfam" id="PF00884">
    <property type="entry name" value="Sulfatase"/>
    <property type="match status" value="1"/>
</dbReference>
<dbReference type="GO" id="GO:0008484">
    <property type="term" value="F:sulfuric ester hydrolase activity"/>
    <property type="evidence" value="ECO:0007669"/>
    <property type="project" value="InterPro"/>
</dbReference>
<dbReference type="GO" id="GO:0046872">
    <property type="term" value="F:metal ion binding"/>
    <property type="evidence" value="ECO:0007669"/>
    <property type="project" value="UniProtKB-KW"/>
</dbReference>
<dbReference type="EC" id="3.1.6.-" evidence="9"/>
<dbReference type="AlphaFoldDB" id="A0A8S3T9F9"/>
<keyword evidence="4 9" id="KW-0378">Hydrolase</keyword>
<evidence type="ECO:0000256" key="5">
    <source>
        <dbReference type="ARBA" id="ARBA00022837"/>
    </source>
</evidence>
<evidence type="ECO:0000256" key="4">
    <source>
        <dbReference type="ARBA" id="ARBA00022801"/>
    </source>
</evidence>
<gene>
    <name evidence="9" type="ORF">MEDL_40114</name>
</gene>